<sequence length="181" mass="21644">MKKVWKAFVNFEKEEKWLNDMAERGLNFISYSFARYTFEEGTPGEYIYRMELLEKLPEHPESKEYINFIEETGAEHVDTYMRWVYFRKKRSEGPFDLYSDYDSRIKYYKKVAAFIAPLTVVNLLAAVYNLHLGLSIGNESGSYGNAYISIINWLIAFILTRMLISYIRRIRKMEKEKQLYE</sequence>
<keyword evidence="3" id="KW-1185">Reference proteome</keyword>
<keyword evidence="1" id="KW-0812">Transmembrane</keyword>
<keyword evidence="1" id="KW-0472">Membrane</keyword>
<keyword evidence="1" id="KW-1133">Transmembrane helix</keyword>
<dbReference type="Pfam" id="PF11193">
    <property type="entry name" value="DUF2812"/>
    <property type="match status" value="1"/>
</dbReference>
<dbReference type="EMBL" id="JAJEKE010000019">
    <property type="protein sequence ID" value="MCQ1531246.1"/>
    <property type="molecule type" value="Genomic_DNA"/>
</dbReference>
<feature type="transmembrane region" description="Helical" evidence="1">
    <location>
        <begin position="111"/>
        <end position="134"/>
    </location>
</feature>
<evidence type="ECO:0000256" key="1">
    <source>
        <dbReference type="SAM" id="Phobius"/>
    </source>
</evidence>
<dbReference type="InterPro" id="IPR021359">
    <property type="entry name" value="DUF2812"/>
</dbReference>
<feature type="transmembrane region" description="Helical" evidence="1">
    <location>
        <begin position="146"/>
        <end position="167"/>
    </location>
</feature>
<evidence type="ECO:0000313" key="2">
    <source>
        <dbReference type="EMBL" id="MCQ1531246.1"/>
    </source>
</evidence>
<evidence type="ECO:0000313" key="3">
    <source>
        <dbReference type="Proteomes" id="UP001651880"/>
    </source>
</evidence>
<dbReference type="Proteomes" id="UP001651880">
    <property type="component" value="Unassembled WGS sequence"/>
</dbReference>
<name>A0ABT1NLS3_9FIRM</name>
<organism evidence="2 3">
    <name type="scientific">Lutispora saccharofermentans</name>
    <dbReference type="NCBI Taxonomy" id="3024236"/>
    <lineage>
        <taxon>Bacteria</taxon>
        <taxon>Bacillati</taxon>
        <taxon>Bacillota</taxon>
        <taxon>Clostridia</taxon>
        <taxon>Lutisporales</taxon>
        <taxon>Lutisporaceae</taxon>
        <taxon>Lutispora</taxon>
    </lineage>
</organism>
<gene>
    <name evidence="2" type="ORF">LJD61_17100</name>
</gene>
<reference evidence="2 3" key="1">
    <citation type="submission" date="2021-10" db="EMBL/GenBank/DDBJ databases">
        <title>Lutispora strain m25 sp. nov., a thermophilic, non-spore-forming bacterium isolated from a lab-scale methanogenic bioreactor digesting anaerobic sludge.</title>
        <authorList>
            <person name="El Houari A."/>
            <person name="Mcdonald J."/>
        </authorList>
    </citation>
    <scope>NUCLEOTIDE SEQUENCE [LARGE SCALE GENOMIC DNA]</scope>
    <source>
        <strain evidence="3">m25</strain>
    </source>
</reference>
<protein>
    <submittedName>
        <fullName evidence="2">DUF2812 domain-containing protein</fullName>
    </submittedName>
</protein>
<comment type="caution">
    <text evidence="2">The sequence shown here is derived from an EMBL/GenBank/DDBJ whole genome shotgun (WGS) entry which is preliminary data.</text>
</comment>
<dbReference type="RefSeq" id="WP_255228772.1">
    <property type="nucleotide sequence ID" value="NZ_JAJEKE010000019.1"/>
</dbReference>
<accession>A0ABT1NLS3</accession>
<proteinExistence type="predicted"/>